<dbReference type="EMBL" id="MU865549">
    <property type="protein sequence ID" value="KAK4221421.1"/>
    <property type="molecule type" value="Genomic_DNA"/>
</dbReference>
<evidence type="ECO:0000313" key="3">
    <source>
        <dbReference type="EMBL" id="KAK4221421.1"/>
    </source>
</evidence>
<organism evidence="3 4">
    <name type="scientific">Podospora fimiseda</name>
    <dbReference type="NCBI Taxonomy" id="252190"/>
    <lineage>
        <taxon>Eukaryota</taxon>
        <taxon>Fungi</taxon>
        <taxon>Dikarya</taxon>
        <taxon>Ascomycota</taxon>
        <taxon>Pezizomycotina</taxon>
        <taxon>Sordariomycetes</taxon>
        <taxon>Sordariomycetidae</taxon>
        <taxon>Sordariales</taxon>
        <taxon>Podosporaceae</taxon>
        <taxon>Podospora</taxon>
    </lineage>
</organism>
<comment type="caution">
    <text evidence="3">The sequence shown here is derived from an EMBL/GenBank/DDBJ whole genome shotgun (WGS) entry which is preliminary data.</text>
</comment>
<protein>
    <submittedName>
        <fullName evidence="3">Cell wall protein RHD3</fullName>
    </submittedName>
</protein>
<name>A0AAN7BD57_9PEZI</name>
<feature type="signal peptide" evidence="1">
    <location>
        <begin position="1"/>
        <end position="22"/>
    </location>
</feature>
<reference evidence="3" key="2">
    <citation type="submission" date="2023-05" db="EMBL/GenBank/DDBJ databases">
        <authorList>
            <consortium name="Lawrence Berkeley National Laboratory"/>
            <person name="Steindorff A."/>
            <person name="Hensen N."/>
            <person name="Bonometti L."/>
            <person name="Westerberg I."/>
            <person name="Brannstrom I.O."/>
            <person name="Guillou S."/>
            <person name="Cros-Aarteil S."/>
            <person name="Calhoun S."/>
            <person name="Haridas S."/>
            <person name="Kuo A."/>
            <person name="Mondo S."/>
            <person name="Pangilinan J."/>
            <person name="Riley R."/>
            <person name="Labutti K."/>
            <person name="Andreopoulos B."/>
            <person name="Lipzen A."/>
            <person name="Chen C."/>
            <person name="Yanf M."/>
            <person name="Daum C."/>
            <person name="Ng V."/>
            <person name="Clum A."/>
            <person name="Ohm R."/>
            <person name="Martin F."/>
            <person name="Silar P."/>
            <person name="Natvig D."/>
            <person name="Lalanne C."/>
            <person name="Gautier V."/>
            <person name="Ament-Velasquez S.L."/>
            <person name="Kruys A."/>
            <person name="Hutchinson M.I."/>
            <person name="Powell A.J."/>
            <person name="Barry K."/>
            <person name="Miller A.N."/>
            <person name="Grigoriev I.V."/>
            <person name="Debuchy R."/>
            <person name="Gladieux P."/>
            <person name="Thoren M.H."/>
            <person name="Johannesson H."/>
        </authorList>
    </citation>
    <scope>NUCLEOTIDE SEQUENCE</scope>
    <source>
        <strain evidence="3">CBS 990.96</strain>
    </source>
</reference>
<gene>
    <name evidence="3" type="ORF">QBC38DRAFT_513575</name>
</gene>
<evidence type="ECO:0000256" key="1">
    <source>
        <dbReference type="SAM" id="SignalP"/>
    </source>
</evidence>
<feature type="domain" description="DUF7907" evidence="2">
    <location>
        <begin position="30"/>
        <end position="200"/>
    </location>
</feature>
<keyword evidence="1" id="KW-0732">Signal</keyword>
<dbReference type="Proteomes" id="UP001301958">
    <property type="component" value="Unassembled WGS sequence"/>
</dbReference>
<keyword evidence="4" id="KW-1185">Reference proteome</keyword>
<feature type="chain" id="PRO_5042857980" evidence="1">
    <location>
        <begin position="23"/>
        <end position="205"/>
    </location>
</feature>
<dbReference type="InterPro" id="IPR057229">
    <property type="entry name" value="DUF7907"/>
</dbReference>
<dbReference type="AlphaFoldDB" id="A0AAN7BD57"/>
<accession>A0AAN7BD57</accession>
<dbReference type="Pfam" id="PF25484">
    <property type="entry name" value="DUF7907"/>
    <property type="match status" value="1"/>
</dbReference>
<sequence length="205" mass="21572">MLGFTFTSLALAATTIISGTLAQKFPNQSAPYNLKLLSDEPTLDGKFLSACHSGAAIEQLCVSNTAATTSGVFYLNTTDSSTVSGFDTGVLVYNLNYGGDANLIASSALRFAFNPATNVVLSYFQPGDEGTDIAIVGLDAESKLFIPSYVDDVVTPNGTGLFYQWHVCNTQFGSYKYLALAWVTYGAPLDGDCKAVNVSAVPAAV</sequence>
<evidence type="ECO:0000313" key="4">
    <source>
        <dbReference type="Proteomes" id="UP001301958"/>
    </source>
</evidence>
<reference evidence="3" key="1">
    <citation type="journal article" date="2023" name="Mol. Phylogenet. Evol.">
        <title>Genome-scale phylogeny and comparative genomics of the fungal order Sordariales.</title>
        <authorList>
            <person name="Hensen N."/>
            <person name="Bonometti L."/>
            <person name="Westerberg I."/>
            <person name="Brannstrom I.O."/>
            <person name="Guillou S."/>
            <person name="Cros-Aarteil S."/>
            <person name="Calhoun S."/>
            <person name="Haridas S."/>
            <person name="Kuo A."/>
            <person name="Mondo S."/>
            <person name="Pangilinan J."/>
            <person name="Riley R."/>
            <person name="LaButti K."/>
            <person name="Andreopoulos B."/>
            <person name="Lipzen A."/>
            <person name="Chen C."/>
            <person name="Yan M."/>
            <person name="Daum C."/>
            <person name="Ng V."/>
            <person name="Clum A."/>
            <person name="Steindorff A."/>
            <person name="Ohm R.A."/>
            <person name="Martin F."/>
            <person name="Silar P."/>
            <person name="Natvig D.O."/>
            <person name="Lalanne C."/>
            <person name="Gautier V."/>
            <person name="Ament-Velasquez S.L."/>
            <person name="Kruys A."/>
            <person name="Hutchinson M.I."/>
            <person name="Powell A.J."/>
            <person name="Barry K."/>
            <person name="Miller A.N."/>
            <person name="Grigoriev I.V."/>
            <person name="Debuchy R."/>
            <person name="Gladieux P."/>
            <person name="Hiltunen Thoren M."/>
            <person name="Johannesson H."/>
        </authorList>
    </citation>
    <scope>NUCLEOTIDE SEQUENCE</scope>
    <source>
        <strain evidence="3">CBS 990.96</strain>
    </source>
</reference>
<proteinExistence type="predicted"/>
<evidence type="ECO:0000259" key="2">
    <source>
        <dbReference type="Pfam" id="PF25484"/>
    </source>
</evidence>